<keyword evidence="6 7" id="KW-0472">Membrane</keyword>
<dbReference type="InterPro" id="IPR035906">
    <property type="entry name" value="MetI-like_sf"/>
</dbReference>
<dbReference type="CDD" id="cd06261">
    <property type="entry name" value="TM_PBP2"/>
    <property type="match status" value="1"/>
</dbReference>
<keyword evidence="4 7" id="KW-0812">Transmembrane</keyword>
<feature type="transmembrane region" description="Helical" evidence="7">
    <location>
        <begin position="103"/>
        <end position="124"/>
    </location>
</feature>
<dbReference type="PANTHER" id="PTHR30151:SF0">
    <property type="entry name" value="ABC TRANSPORTER PERMEASE PROTEIN MJ0413-RELATED"/>
    <property type="match status" value="1"/>
</dbReference>
<dbReference type="GO" id="GO:0055085">
    <property type="term" value="P:transmembrane transport"/>
    <property type="evidence" value="ECO:0007669"/>
    <property type="project" value="InterPro"/>
</dbReference>
<evidence type="ECO:0000259" key="8">
    <source>
        <dbReference type="PROSITE" id="PS50928"/>
    </source>
</evidence>
<dbReference type="AlphaFoldDB" id="A0A7W9WMK3"/>
<evidence type="ECO:0000256" key="7">
    <source>
        <dbReference type="RuleBase" id="RU363032"/>
    </source>
</evidence>
<evidence type="ECO:0000256" key="1">
    <source>
        <dbReference type="ARBA" id="ARBA00004651"/>
    </source>
</evidence>
<protein>
    <submittedName>
        <fullName evidence="9">ABC-type nitrate/sulfonate/bicarbonate transport system permease component</fullName>
    </submittedName>
</protein>
<evidence type="ECO:0000313" key="10">
    <source>
        <dbReference type="Proteomes" id="UP000541136"/>
    </source>
</evidence>
<dbReference type="EMBL" id="JACHIB010000004">
    <property type="protein sequence ID" value="MBB6082881.1"/>
    <property type="molecule type" value="Genomic_DNA"/>
</dbReference>
<dbReference type="PANTHER" id="PTHR30151">
    <property type="entry name" value="ALKANE SULFONATE ABC TRANSPORTER-RELATED, MEMBRANE SUBUNIT"/>
    <property type="match status" value="1"/>
</dbReference>
<dbReference type="Proteomes" id="UP000541136">
    <property type="component" value="Unassembled WGS sequence"/>
</dbReference>
<keyword evidence="2 7" id="KW-0813">Transport</keyword>
<feature type="transmembrane region" description="Helical" evidence="7">
    <location>
        <begin position="12"/>
        <end position="32"/>
    </location>
</feature>
<feature type="transmembrane region" description="Helical" evidence="7">
    <location>
        <begin position="72"/>
        <end position="91"/>
    </location>
</feature>
<sequence>MPRPDATRLRFGPELGGLAVLVLLLAIVELLVRSALLNPFLVPQPSAVLLAFGRIVAEENVLHRFLVTGSEAGTAAVLVACIGVPLGALLHRAHLLRAAIGSWIAAVAAAPIVLAYPLFLVMFGRSASTIIVISVLSGLPPVILMTTDSLQSVRPALIDVGKSLRMNAWSLFWKIMFPAALPGIFSGLRIGFIFALINVVGVEFLINFGGLGPLINELAERYDLPGTYAAIGFVVLVSIVVFLILEALEKWLRPGKR</sequence>
<proteinExistence type="inferred from homology"/>
<dbReference type="SUPFAM" id="SSF161098">
    <property type="entry name" value="MetI-like"/>
    <property type="match status" value="1"/>
</dbReference>
<evidence type="ECO:0000256" key="2">
    <source>
        <dbReference type="ARBA" id="ARBA00022448"/>
    </source>
</evidence>
<comment type="caution">
    <text evidence="9">The sequence shown here is derived from an EMBL/GenBank/DDBJ whole genome shotgun (WGS) entry which is preliminary data.</text>
</comment>
<comment type="subcellular location">
    <subcellularLocation>
        <location evidence="1 7">Cell membrane</location>
        <topology evidence="1 7">Multi-pass membrane protein</topology>
    </subcellularLocation>
</comment>
<dbReference type="Pfam" id="PF00528">
    <property type="entry name" value="BPD_transp_1"/>
    <property type="match status" value="1"/>
</dbReference>
<keyword evidence="3" id="KW-1003">Cell membrane</keyword>
<feature type="transmembrane region" description="Helical" evidence="7">
    <location>
        <begin position="171"/>
        <end position="197"/>
    </location>
</feature>
<gene>
    <name evidence="9" type="ORF">HNR28_000910</name>
</gene>
<comment type="similarity">
    <text evidence="7">Belongs to the binding-protein-dependent transport system permease family.</text>
</comment>
<evidence type="ECO:0000313" key="9">
    <source>
        <dbReference type="EMBL" id="MBB6082881.1"/>
    </source>
</evidence>
<dbReference type="PROSITE" id="PS50928">
    <property type="entry name" value="ABC_TM1"/>
    <property type="match status" value="1"/>
</dbReference>
<feature type="domain" description="ABC transmembrane type-1" evidence="8">
    <location>
        <begin position="65"/>
        <end position="246"/>
    </location>
</feature>
<dbReference type="InterPro" id="IPR000515">
    <property type="entry name" value="MetI-like"/>
</dbReference>
<evidence type="ECO:0000256" key="3">
    <source>
        <dbReference type="ARBA" id="ARBA00022475"/>
    </source>
</evidence>
<dbReference type="Gene3D" id="1.10.3720.10">
    <property type="entry name" value="MetI-like"/>
    <property type="match status" value="1"/>
</dbReference>
<name>A0A7W9WMK3_CASDE</name>
<evidence type="ECO:0000256" key="5">
    <source>
        <dbReference type="ARBA" id="ARBA00022989"/>
    </source>
</evidence>
<evidence type="ECO:0000256" key="4">
    <source>
        <dbReference type="ARBA" id="ARBA00022692"/>
    </source>
</evidence>
<dbReference type="RefSeq" id="WP_043681358.1">
    <property type="nucleotide sequence ID" value="NZ_JACHIB010000004.1"/>
</dbReference>
<evidence type="ECO:0000256" key="6">
    <source>
        <dbReference type="ARBA" id="ARBA00023136"/>
    </source>
</evidence>
<accession>A0A7W9WMK3</accession>
<keyword evidence="5 7" id="KW-1133">Transmembrane helix</keyword>
<reference evidence="9 10" key="1">
    <citation type="submission" date="2020-08" db="EMBL/GenBank/DDBJ databases">
        <title>Genomic Encyclopedia of Type Strains, Phase IV (KMG-IV): sequencing the most valuable type-strain genomes for metagenomic binning, comparative biology and taxonomic classification.</title>
        <authorList>
            <person name="Goeker M."/>
        </authorList>
    </citation>
    <scope>NUCLEOTIDE SEQUENCE [LARGE SCALE GENOMIC DNA]</scope>
    <source>
        <strain evidence="9 10">DSM 12141</strain>
    </source>
</reference>
<dbReference type="GO" id="GO:0005886">
    <property type="term" value="C:plasma membrane"/>
    <property type="evidence" value="ECO:0007669"/>
    <property type="project" value="UniProtKB-SubCell"/>
</dbReference>
<feature type="transmembrane region" description="Helical" evidence="7">
    <location>
        <begin position="130"/>
        <end position="150"/>
    </location>
</feature>
<feature type="transmembrane region" description="Helical" evidence="7">
    <location>
        <begin position="228"/>
        <end position="248"/>
    </location>
</feature>
<organism evidence="9 10">
    <name type="scientific">Castellaniella defragrans</name>
    <name type="common">Alcaligenes defragrans</name>
    <dbReference type="NCBI Taxonomy" id="75697"/>
    <lineage>
        <taxon>Bacteria</taxon>
        <taxon>Pseudomonadati</taxon>
        <taxon>Pseudomonadota</taxon>
        <taxon>Betaproteobacteria</taxon>
        <taxon>Burkholderiales</taxon>
        <taxon>Alcaligenaceae</taxon>
        <taxon>Castellaniella</taxon>
    </lineage>
</organism>